<gene>
    <name evidence="2" type="ORF">KFZ77_07895</name>
</gene>
<evidence type="ECO:0000313" key="3">
    <source>
        <dbReference type="Proteomes" id="UP001156318"/>
    </source>
</evidence>
<accession>A0ABY6JKD4</accession>
<dbReference type="InterPro" id="IPR001387">
    <property type="entry name" value="Cro/C1-type_HTH"/>
</dbReference>
<dbReference type="InterPro" id="IPR014057">
    <property type="entry name" value="HI1420"/>
</dbReference>
<keyword evidence="3" id="KW-1185">Reference proteome</keyword>
<dbReference type="PANTHER" id="PTHR40275">
    <property type="entry name" value="SSL7038 PROTEIN"/>
    <property type="match status" value="1"/>
</dbReference>
<name>A0ABY6JKD4_9ENTR</name>
<proteinExistence type="predicted"/>
<dbReference type="RefSeq" id="WP_031519806.1">
    <property type="nucleotide sequence ID" value="NZ_CP074352.1"/>
</dbReference>
<dbReference type="Pfam" id="PF21716">
    <property type="entry name" value="dnstrm_HI1420"/>
    <property type="match status" value="1"/>
</dbReference>
<dbReference type="Proteomes" id="UP001156318">
    <property type="component" value="Chromosome"/>
</dbReference>
<organism evidence="2 3">
    <name type="scientific">Siccibacter colletis</name>
    <dbReference type="NCBI Taxonomy" id="1505757"/>
    <lineage>
        <taxon>Bacteria</taxon>
        <taxon>Pseudomonadati</taxon>
        <taxon>Pseudomonadota</taxon>
        <taxon>Gammaproteobacteria</taxon>
        <taxon>Enterobacterales</taxon>
        <taxon>Enterobacteriaceae</taxon>
        <taxon>Siccibacter</taxon>
    </lineage>
</organism>
<dbReference type="PANTHER" id="PTHR40275:SF1">
    <property type="entry name" value="SSL7038 PROTEIN"/>
    <property type="match status" value="1"/>
</dbReference>
<dbReference type="InterPro" id="IPR010982">
    <property type="entry name" value="Lambda_DNA-bd_dom_sf"/>
</dbReference>
<dbReference type="NCBIfam" id="TIGR02684">
    <property type="entry name" value="dnstrm_HI1420"/>
    <property type="match status" value="1"/>
</dbReference>
<dbReference type="SUPFAM" id="SSF47413">
    <property type="entry name" value="lambda repressor-like DNA-binding domains"/>
    <property type="match status" value="1"/>
</dbReference>
<protein>
    <submittedName>
        <fullName evidence="2">Addiction module antidote protein</fullName>
    </submittedName>
</protein>
<dbReference type="Gene3D" id="1.10.260.40">
    <property type="entry name" value="lambda repressor-like DNA-binding domains"/>
    <property type="match status" value="1"/>
</dbReference>
<dbReference type="CDD" id="cd00093">
    <property type="entry name" value="HTH_XRE"/>
    <property type="match status" value="1"/>
</dbReference>
<sequence>MSDHIEQVTELNEVSVTSPAAVDHDAAMVEELRADPDYAEIYLQTALEGIYEPGGVSAFLIALRQVIEARGGVSEIAKKTGLSRQHIYRALSENGNPTITTITELTRAAGVRLATSSRYG</sequence>
<reference evidence="2 3" key="1">
    <citation type="submission" date="2021-05" db="EMBL/GenBank/DDBJ databases">
        <title>Isolation, identification, and the growth promoting effects of Pantoea dispersa strain YSD J2 from the aboveground leaves of Cyperus esculentus L.Var. Sativus.</title>
        <authorList>
            <person name="Wang S."/>
            <person name="Tang X.M."/>
            <person name="Huang Y.N."/>
        </authorList>
    </citation>
    <scope>NUCLEOTIDE SEQUENCE [LARGE SCALE GENOMIC DNA]</scope>
    <source>
        <strain evidence="3">YSD YN2</strain>
    </source>
</reference>
<evidence type="ECO:0000259" key="1">
    <source>
        <dbReference type="PROSITE" id="PS50943"/>
    </source>
</evidence>
<feature type="domain" description="HTH cro/C1-type" evidence="1">
    <location>
        <begin position="74"/>
        <end position="116"/>
    </location>
</feature>
<evidence type="ECO:0000313" key="2">
    <source>
        <dbReference type="EMBL" id="UYU33414.1"/>
    </source>
</evidence>
<dbReference type="PROSITE" id="PS50943">
    <property type="entry name" value="HTH_CROC1"/>
    <property type="match status" value="1"/>
</dbReference>
<dbReference type="EMBL" id="CP074352">
    <property type="protein sequence ID" value="UYU33414.1"/>
    <property type="molecule type" value="Genomic_DNA"/>
</dbReference>